<sequence length="149" mass="17340">MSDQKKLSAEKYLQQLETLDTNINQNLERLSDMQINMCNVGGIDYSAERVQTSPSGDGLCKGVSAYVDFNNKINEEIDNFIDAKNKIIQEIRDLHDADYIQVLFKKYVQYKTLTITAIEMKRSYNYVLNVHKKALAAFEEAHENLYYYY</sequence>
<accession>A0A8S5QNE0</accession>
<organism evidence="1">
    <name type="scientific">Siphoviridae sp. ctsoB6</name>
    <dbReference type="NCBI Taxonomy" id="2826487"/>
    <lineage>
        <taxon>Viruses</taxon>
        <taxon>Duplodnaviria</taxon>
        <taxon>Heunggongvirae</taxon>
        <taxon>Uroviricota</taxon>
        <taxon>Caudoviricetes</taxon>
    </lineage>
</organism>
<evidence type="ECO:0008006" key="2">
    <source>
        <dbReference type="Google" id="ProtNLM"/>
    </source>
</evidence>
<protein>
    <recommendedName>
        <fullName evidence="2">DUF1492 domain-containing protein</fullName>
    </recommendedName>
</protein>
<reference evidence="1" key="1">
    <citation type="journal article" date="2021" name="Proc. Natl. Acad. Sci. U.S.A.">
        <title>A Catalog of Tens of Thousands of Viruses from Human Metagenomes Reveals Hidden Associations with Chronic Diseases.</title>
        <authorList>
            <person name="Tisza M.J."/>
            <person name="Buck C.B."/>
        </authorList>
    </citation>
    <scope>NUCLEOTIDE SEQUENCE</scope>
    <source>
        <strain evidence="1">CtsoB6</strain>
    </source>
</reference>
<proteinExistence type="predicted"/>
<evidence type="ECO:0000313" key="1">
    <source>
        <dbReference type="EMBL" id="DAE20750.1"/>
    </source>
</evidence>
<dbReference type="EMBL" id="BK015700">
    <property type="protein sequence ID" value="DAE20750.1"/>
    <property type="molecule type" value="Genomic_DNA"/>
</dbReference>
<name>A0A8S5QNE0_9CAUD</name>